<dbReference type="SMART" id="SM01037">
    <property type="entry name" value="Bet_v_1"/>
    <property type="match status" value="1"/>
</dbReference>
<comment type="caution">
    <text evidence="4">The sequence shown here is derived from an EMBL/GenBank/DDBJ whole genome shotgun (WGS) entry which is preliminary data.</text>
</comment>
<gene>
    <name evidence="4" type="ORF">DCAF_LOCUS4457</name>
</gene>
<accession>A0AAV1R051</accession>
<dbReference type="EMBL" id="CAWUPB010000851">
    <property type="protein sequence ID" value="CAK7326753.1"/>
    <property type="molecule type" value="Genomic_DNA"/>
</dbReference>
<dbReference type="CDD" id="cd07816">
    <property type="entry name" value="Bet_v1-like"/>
    <property type="match status" value="1"/>
</dbReference>
<dbReference type="GO" id="GO:0005975">
    <property type="term" value="P:carbohydrate metabolic process"/>
    <property type="evidence" value="ECO:0007669"/>
    <property type="project" value="InterPro"/>
</dbReference>
<evidence type="ECO:0000259" key="3">
    <source>
        <dbReference type="SMART" id="SM01037"/>
    </source>
</evidence>
<proteinExistence type="predicted"/>
<keyword evidence="5" id="KW-1185">Reference proteome</keyword>
<evidence type="ECO:0000313" key="4">
    <source>
        <dbReference type="EMBL" id="CAK7326753.1"/>
    </source>
</evidence>
<dbReference type="InterPro" id="IPR005846">
    <property type="entry name" value="A-D-PHexomutase_a/b/a-III"/>
</dbReference>
<dbReference type="GO" id="GO:0004615">
    <property type="term" value="F:phosphomannomutase activity"/>
    <property type="evidence" value="ECO:0007669"/>
    <property type="project" value="TreeGrafter"/>
</dbReference>
<dbReference type="GO" id="GO:0009570">
    <property type="term" value="C:chloroplast stroma"/>
    <property type="evidence" value="ECO:0007669"/>
    <property type="project" value="TreeGrafter"/>
</dbReference>
<dbReference type="SUPFAM" id="SSF55961">
    <property type="entry name" value="Bet v1-like"/>
    <property type="match status" value="1"/>
</dbReference>
<feature type="domain" description="Bet v I/Major latex protein" evidence="3">
    <location>
        <begin position="2"/>
        <end position="206"/>
    </location>
</feature>
<comment type="cofactor">
    <cofactor evidence="1">
        <name>Mg(2+)</name>
        <dbReference type="ChEBI" id="CHEBI:18420"/>
    </cofactor>
</comment>
<dbReference type="Proteomes" id="UP001314170">
    <property type="component" value="Unassembled WGS sequence"/>
</dbReference>
<dbReference type="InterPro" id="IPR016055">
    <property type="entry name" value="A-D-PHexomutase_a/b/a-I/II/III"/>
</dbReference>
<reference evidence="4 5" key="1">
    <citation type="submission" date="2024-01" db="EMBL/GenBank/DDBJ databases">
        <authorList>
            <person name="Waweru B."/>
        </authorList>
    </citation>
    <scope>NUCLEOTIDE SEQUENCE [LARGE SCALE GENOMIC DNA]</scope>
</reference>
<organism evidence="4 5">
    <name type="scientific">Dovyalis caffra</name>
    <dbReference type="NCBI Taxonomy" id="77055"/>
    <lineage>
        <taxon>Eukaryota</taxon>
        <taxon>Viridiplantae</taxon>
        <taxon>Streptophyta</taxon>
        <taxon>Embryophyta</taxon>
        <taxon>Tracheophyta</taxon>
        <taxon>Spermatophyta</taxon>
        <taxon>Magnoliopsida</taxon>
        <taxon>eudicotyledons</taxon>
        <taxon>Gunneridae</taxon>
        <taxon>Pentapetalae</taxon>
        <taxon>rosids</taxon>
        <taxon>fabids</taxon>
        <taxon>Malpighiales</taxon>
        <taxon>Salicaceae</taxon>
        <taxon>Flacourtieae</taxon>
        <taxon>Dovyalis</taxon>
    </lineage>
</organism>
<dbReference type="PANTHER" id="PTHR42946:SF2">
    <property type="entry name" value="PHOSPHOGLUCOMUTASE (ALPHA-D-GLUCOSE-1,6-BISPHOSPHATE-DEPENDENT)"/>
    <property type="match status" value="1"/>
</dbReference>
<sequence length="232" mass="25719">MALVEKIENDVAIKSSADNFFKVLSVEAHQIPNASPENVHAVEVHEGDWVTAGAVKLWTYTIDGKPEVMKEKIEVDEANKKVTMVAVGGHILEQYRSYKLTLKAVAKPDGADLRIVFDTDVNRSGVVDKEGNPINGDRLIALMSAIVLREHRGTTIVIDAHTSMGLTRFIIDKGGQHYLYRVGYRNVIDKGVQLNKDDIESHLMMETSGHGALKENYFIDDGRPCTQESKSS</sequence>
<dbReference type="AlphaFoldDB" id="A0AAV1R051"/>
<dbReference type="InterPro" id="IPR000916">
    <property type="entry name" value="Bet_v_I/MLP"/>
</dbReference>
<dbReference type="Pfam" id="PF00407">
    <property type="entry name" value="Bet_v_1"/>
    <property type="match status" value="1"/>
</dbReference>
<dbReference type="Pfam" id="PF02880">
    <property type="entry name" value="PGM_PMM_III"/>
    <property type="match status" value="1"/>
</dbReference>
<dbReference type="PANTHER" id="PTHR42946">
    <property type="entry name" value="PHOSPHOHEXOSE MUTASE"/>
    <property type="match status" value="1"/>
</dbReference>
<dbReference type="SUPFAM" id="SSF53738">
    <property type="entry name" value="Phosphoglucomutase, first 3 domains"/>
    <property type="match status" value="1"/>
</dbReference>
<dbReference type="InterPro" id="IPR050060">
    <property type="entry name" value="Phosphoglucosamine_mutase"/>
</dbReference>
<dbReference type="Gene3D" id="3.40.120.10">
    <property type="entry name" value="Alpha-D-Glucose-1,6-Bisphosphate, subunit A, domain 3"/>
    <property type="match status" value="1"/>
</dbReference>
<keyword evidence="2" id="KW-0597">Phosphoprotein</keyword>
<evidence type="ECO:0000256" key="1">
    <source>
        <dbReference type="ARBA" id="ARBA00001946"/>
    </source>
</evidence>
<name>A0AAV1R051_9ROSI</name>
<dbReference type="InterPro" id="IPR023393">
    <property type="entry name" value="START-like_dom_sf"/>
</dbReference>
<protein>
    <recommendedName>
        <fullName evidence="3">Bet v I/Major latex protein domain-containing protein</fullName>
    </recommendedName>
</protein>
<evidence type="ECO:0000256" key="2">
    <source>
        <dbReference type="ARBA" id="ARBA00022553"/>
    </source>
</evidence>
<evidence type="ECO:0000313" key="5">
    <source>
        <dbReference type="Proteomes" id="UP001314170"/>
    </source>
</evidence>
<dbReference type="GO" id="GO:0006952">
    <property type="term" value="P:defense response"/>
    <property type="evidence" value="ECO:0007669"/>
    <property type="project" value="InterPro"/>
</dbReference>
<dbReference type="Gene3D" id="3.30.530.20">
    <property type="match status" value="1"/>
</dbReference>